<dbReference type="PANTHER" id="PTHR41390:SF1">
    <property type="entry name" value="NADH-UBIQUINONE OXIDOREDUCTASE 213 KDA SUBUNIT"/>
    <property type="match status" value="1"/>
</dbReference>
<proteinExistence type="predicted"/>
<evidence type="ECO:0000313" key="1">
    <source>
        <dbReference type="EMBL" id="PSR83092.1"/>
    </source>
</evidence>
<reference evidence="1 2" key="1">
    <citation type="submission" date="2018-02" db="EMBL/GenBank/DDBJ databases">
        <title>Genome sequence of the basidiomycete white-rot fungus Phlebia centrifuga.</title>
        <authorList>
            <person name="Granchi Z."/>
            <person name="Peng M."/>
            <person name="de Vries R.P."/>
            <person name="Hilden K."/>
            <person name="Makela M.R."/>
            <person name="Grigoriev I."/>
            <person name="Riley R."/>
        </authorList>
    </citation>
    <scope>NUCLEOTIDE SEQUENCE [LARGE SCALE GENOMIC DNA]</scope>
    <source>
        <strain evidence="1 2">FBCC195</strain>
    </source>
</reference>
<gene>
    <name evidence="1" type="ORF">PHLCEN_2v5896</name>
</gene>
<dbReference type="AlphaFoldDB" id="A0A2R6P167"/>
<name>A0A2R6P167_9APHY</name>
<dbReference type="PANTHER" id="PTHR41390">
    <property type="entry name" value="CHROMOSOME 7, WHOLE GENOME SHOTGUN SEQUENCE"/>
    <property type="match status" value="1"/>
</dbReference>
<dbReference type="EMBL" id="MLYV02000566">
    <property type="protein sequence ID" value="PSR83092.1"/>
    <property type="molecule type" value="Genomic_DNA"/>
</dbReference>
<sequence>MDPNAPLTVAQGTLFTCDIYGTFKGWPIGPLAGSSALNGGIAAATFFSLREYIVSPLLLSTVDAGQFSRRKWELEAPHEKQPGRSERLTWWGMRARKLPDAAVSGAITGGVLYTLKRGRRGIIPGAVTASVACSVLQLAYNELGVMRVKYVSQRLEAENMPAPLEPKTPLSQHVLKLFGMHQLSDEDYLEKLKHRREIALRQIAEIEKELKSEGGGTTDTELRSKPP</sequence>
<protein>
    <submittedName>
        <fullName evidence="1">Uncharacterized protein</fullName>
    </submittedName>
</protein>
<dbReference type="OrthoDB" id="3366659at2759"/>
<organism evidence="1 2">
    <name type="scientific">Hermanssonia centrifuga</name>
    <dbReference type="NCBI Taxonomy" id="98765"/>
    <lineage>
        <taxon>Eukaryota</taxon>
        <taxon>Fungi</taxon>
        <taxon>Dikarya</taxon>
        <taxon>Basidiomycota</taxon>
        <taxon>Agaricomycotina</taxon>
        <taxon>Agaricomycetes</taxon>
        <taxon>Polyporales</taxon>
        <taxon>Meruliaceae</taxon>
        <taxon>Hermanssonia</taxon>
    </lineage>
</organism>
<evidence type="ECO:0000313" key="2">
    <source>
        <dbReference type="Proteomes" id="UP000186601"/>
    </source>
</evidence>
<comment type="caution">
    <text evidence="1">The sequence shown here is derived from an EMBL/GenBank/DDBJ whole genome shotgun (WGS) entry which is preliminary data.</text>
</comment>
<dbReference type="STRING" id="98765.A0A2R6P167"/>
<dbReference type="Proteomes" id="UP000186601">
    <property type="component" value="Unassembled WGS sequence"/>
</dbReference>
<keyword evidence="2" id="KW-1185">Reference proteome</keyword>
<accession>A0A2R6P167</accession>